<dbReference type="GO" id="GO:0005783">
    <property type="term" value="C:endoplasmic reticulum"/>
    <property type="evidence" value="ECO:0007669"/>
    <property type="project" value="TreeGrafter"/>
</dbReference>
<proteinExistence type="inferred from homology"/>
<reference evidence="5" key="1">
    <citation type="submission" date="2023-06" db="EMBL/GenBank/DDBJ databases">
        <title>Survivors Of The Sea: Transcriptome response of Skeletonema marinoi to long-term dormancy.</title>
        <authorList>
            <person name="Pinder M.I.M."/>
            <person name="Kourtchenko O."/>
            <person name="Robertson E.K."/>
            <person name="Larsson T."/>
            <person name="Maumus F."/>
            <person name="Osuna-Cruz C.M."/>
            <person name="Vancaester E."/>
            <person name="Stenow R."/>
            <person name="Vandepoele K."/>
            <person name="Ploug H."/>
            <person name="Bruchert V."/>
            <person name="Godhe A."/>
            <person name="Topel M."/>
        </authorList>
    </citation>
    <scope>NUCLEOTIDE SEQUENCE</scope>
    <source>
        <strain evidence="5">R05AC</strain>
    </source>
</reference>
<dbReference type="Gene3D" id="3.40.50.150">
    <property type="entry name" value="Vaccinia Virus protein VP39"/>
    <property type="match status" value="1"/>
</dbReference>
<sequence length="343" mass="37613">MILQTYVSTIILLLLHTPSLFIHASQSSAPKMTATNAAQVDPAIYAKSGDISKHLEGVKKQYDTQNKIEFYKQVMGDGTANIHFGKWDNVDLDQEGAYGKASEQMTDYMFELVSGLCDCEGDFKYVDLGSGTGAAALRLVKMHPHIKHATCLNLCDEQNALATKEAAEAGLESRIEVVTGTYEDAPLEDNKYDACFSQDAFVHAFEKKQAFKEAFRVTKPGGAFVWCDLMCGSGEGVSDEELQTFAATNMVNDWLSPEENVAACQAVGWEDVKFVDLTADIRISFQLMLKKVEKILADGNPAGIDEKLLASYKTNLGNRITQVDRGVFKWGVVHAKKPTAAAN</sequence>
<evidence type="ECO:0000259" key="4">
    <source>
        <dbReference type="Pfam" id="PF08241"/>
    </source>
</evidence>
<dbReference type="SUPFAM" id="SSF53335">
    <property type="entry name" value="S-adenosyl-L-methionine-dependent methyltransferases"/>
    <property type="match status" value="1"/>
</dbReference>
<feature type="domain" description="Methyltransferase type 11" evidence="4">
    <location>
        <begin position="126"/>
        <end position="225"/>
    </location>
</feature>
<dbReference type="EC" id="2.1.1.-" evidence="5"/>
<dbReference type="GO" id="GO:0016126">
    <property type="term" value="P:sterol biosynthetic process"/>
    <property type="evidence" value="ECO:0007669"/>
    <property type="project" value="TreeGrafter"/>
</dbReference>
<evidence type="ECO:0000313" key="6">
    <source>
        <dbReference type="Proteomes" id="UP001224775"/>
    </source>
</evidence>
<feature type="signal peptide" evidence="3">
    <location>
        <begin position="1"/>
        <end position="24"/>
    </location>
</feature>
<dbReference type="PANTHER" id="PTHR44068:SF1">
    <property type="entry name" value="HYPOTHETICAL LOC100005854"/>
    <property type="match status" value="1"/>
</dbReference>
<dbReference type="Proteomes" id="UP001224775">
    <property type="component" value="Unassembled WGS sequence"/>
</dbReference>
<dbReference type="Pfam" id="PF08241">
    <property type="entry name" value="Methyltransf_11"/>
    <property type="match status" value="1"/>
</dbReference>
<keyword evidence="6" id="KW-1185">Reference proteome</keyword>
<evidence type="ECO:0000313" key="5">
    <source>
        <dbReference type="EMBL" id="KAK1739143.1"/>
    </source>
</evidence>
<gene>
    <name evidence="5" type="ORF">QTG54_010459</name>
</gene>
<keyword evidence="5" id="KW-0489">Methyltransferase</keyword>
<dbReference type="CDD" id="cd02440">
    <property type="entry name" value="AdoMet_MTases"/>
    <property type="match status" value="1"/>
</dbReference>
<dbReference type="EMBL" id="JATAAI010000019">
    <property type="protein sequence ID" value="KAK1739143.1"/>
    <property type="molecule type" value="Genomic_DNA"/>
</dbReference>
<dbReference type="GO" id="GO:0003838">
    <property type="term" value="F:sterol 24-C-methyltransferase activity"/>
    <property type="evidence" value="ECO:0007669"/>
    <property type="project" value="TreeGrafter"/>
</dbReference>
<keyword evidence="3" id="KW-0732">Signal</keyword>
<protein>
    <submittedName>
        <fullName evidence="5">Methyltransferase</fullName>
        <ecNumber evidence="5">2.1.1.-</ecNumber>
    </submittedName>
</protein>
<comment type="similarity">
    <text evidence="2">Belongs to the class I-like SAM-binding methyltransferase superfamily. Erg6/SMT family.</text>
</comment>
<feature type="chain" id="PRO_5042123138" evidence="3">
    <location>
        <begin position="25"/>
        <end position="343"/>
    </location>
</feature>
<dbReference type="InterPro" id="IPR029063">
    <property type="entry name" value="SAM-dependent_MTases_sf"/>
</dbReference>
<evidence type="ECO:0000256" key="1">
    <source>
        <dbReference type="ARBA" id="ARBA00022679"/>
    </source>
</evidence>
<dbReference type="AlphaFoldDB" id="A0AAD8Y4Q8"/>
<keyword evidence="1 5" id="KW-0808">Transferase</keyword>
<evidence type="ECO:0000256" key="2">
    <source>
        <dbReference type="ARBA" id="ARBA00038188"/>
    </source>
</evidence>
<comment type="caution">
    <text evidence="5">The sequence shown here is derived from an EMBL/GenBank/DDBJ whole genome shotgun (WGS) entry which is preliminary data.</text>
</comment>
<evidence type="ECO:0000256" key="3">
    <source>
        <dbReference type="SAM" id="SignalP"/>
    </source>
</evidence>
<organism evidence="5 6">
    <name type="scientific">Skeletonema marinoi</name>
    <dbReference type="NCBI Taxonomy" id="267567"/>
    <lineage>
        <taxon>Eukaryota</taxon>
        <taxon>Sar</taxon>
        <taxon>Stramenopiles</taxon>
        <taxon>Ochrophyta</taxon>
        <taxon>Bacillariophyta</taxon>
        <taxon>Coscinodiscophyceae</taxon>
        <taxon>Thalassiosirophycidae</taxon>
        <taxon>Thalassiosirales</taxon>
        <taxon>Skeletonemataceae</taxon>
        <taxon>Skeletonema</taxon>
        <taxon>Skeletonema marinoi-dohrnii complex</taxon>
    </lineage>
</organism>
<dbReference type="InterPro" id="IPR050447">
    <property type="entry name" value="Erg6_SMT_methyltransf"/>
</dbReference>
<dbReference type="GO" id="GO:0032259">
    <property type="term" value="P:methylation"/>
    <property type="evidence" value="ECO:0007669"/>
    <property type="project" value="UniProtKB-KW"/>
</dbReference>
<accession>A0AAD8Y4Q8</accession>
<dbReference type="PANTHER" id="PTHR44068">
    <property type="entry name" value="ZGC:194242"/>
    <property type="match status" value="1"/>
</dbReference>
<dbReference type="InterPro" id="IPR013216">
    <property type="entry name" value="Methyltransf_11"/>
</dbReference>
<name>A0AAD8Y4Q8_9STRA</name>